<dbReference type="EMBL" id="VULT01000001">
    <property type="protein sequence ID" value="MSS16277.1"/>
    <property type="molecule type" value="Genomic_DNA"/>
</dbReference>
<evidence type="ECO:0000259" key="3">
    <source>
        <dbReference type="Pfam" id="PF13538"/>
    </source>
</evidence>
<feature type="domain" description="UvrD-like helicase C-terminal" evidence="3">
    <location>
        <begin position="399"/>
        <end position="451"/>
    </location>
</feature>
<dbReference type="CDD" id="cd17933">
    <property type="entry name" value="DEXSc_RecD-like"/>
    <property type="match status" value="1"/>
</dbReference>
<dbReference type="Proteomes" id="UP000483362">
    <property type="component" value="Unassembled WGS sequence"/>
</dbReference>
<evidence type="ECO:0000256" key="2">
    <source>
        <dbReference type="ARBA" id="ARBA00022840"/>
    </source>
</evidence>
<dbReference type="RefSeq" id="WP_154329021.1">
    <property type="nucleotide sequence ID" value="NZ_CP045696.1"/>
</dbReference>
<dbReference type="Pfam" id="PF13538">
    <property type="entry name" value="UvrD_C_2"/>
    <property type="match status" value="1"/>
</dbReference>
<dbReference type="InterPro" id="IPR027785">
    <property type="entry name" value="UvrD-like_helicase_C"/>
</dbReference>
<reference evidence="4 5" key="1">
    <citation type="submission" date="2019-08" db="EMBL/GenBank/DDBJ databases">
        <title>In-depth cultivation of the pig gut microbiome towards novel bacterial diversity and tailored functional studies.</title>
        <authorList>
            <person name="Wylensek D."/>
            <person name="Hitch T.C.A."/>
            <person name="Clavel T."/>
        </authorList>
    </citation>
    <scope>NUCLEOTIDE SEQUENCE [LARGE SCALE GENOMIC DNA]</scope>
    <source>
        <strain evidence="4 5">Oil-RF-744-WCA-WT-10</strain>
    </source>
</reference>
<name>A0A6L5X9I4_9BACT</name>
<organism evidence="4 5">
    <name type="scientific">Sodaliphilus pleomorphus</name>
    <dbReference type="NCBI Taxonomy" id="2606626"/>
    <lineage>
        <taxon>Bacteria</taxon>
        <taxon>Pseudomonadati</taxon>
        <taxon>Bacteroidota</taxon>
        <taxon>Bacteroidia</taxon>
        <taxon>Bacteroidales</taxon>
        <taxon>Muribaculaceae</taxon>
        <taxon>Sodaliphilus</taxon>
    </lineage>
</organism>
<evidence type="ECO:0000313" key="5">
    <source>
        <dbReference type="Proteomes" id="UP000483362"/>
    </source>
</evidence>
<keyword evidence="1" id="KW-0547">Nucleotide-binding</keyword>
<dbReference type="GO" id="GO:0005524">
    <property type="term" value="F:ATP binding"/>
    <property type="evidence" value="ECO:0007669"/>
    <property type="project" value="UniProtKB-KW"/>
</dbReference>
<keyword evidence="2" id="KW-0067">ATP-binding</keyword>
<gene>
    <name evidence="4" type="ORF">FYJ29_00585</name>
</gene>
<dbReference type="CDD" id="cd18809">
    <property type="entry name" value="SF1_C_RecD"/>
    <property type="match status" value="1"/>
</dbReference>
<dbReference type="GO" id="GO:0003678">
    <property type="term" value="F:DNA helicase activity"/>
    <property type="evidence" value="ECO:0007669"/>
    <property type="project" value="UniProtKB-ARBA"/>
</dbReference>
<evidence type="ECO:0000313" key="4">
    <source>
        <dbReference type="EMBL" id="MSS16277.1"/>
    </source>
</evidence>
<dbReference type="Gene3D" id="3.40.50.300">
    <property type="entry name" value="P-loop containing nucleotide triphosphate hydrolases"/>
    <property type="match status" value="2"/>
</dbReference>
<protein>
    <submittedName>
        <fullName evidence="4">AAA family ATPase</fullName>
    </submittedName>
</protein>
<sequence length="464" mass="51711">MQQLPYEPNQEQLTLVAAMAHFLFYGGERAVFVLNGYAGTGKTSMVGGIVKALSLRGIKTVLLAPTGRAAKVFAEYSGHTAYTIHRRIYRQAGYLEAGFGLAENKQTDTLYVVDEASMISNSAGEGSIFGTGRLLDDLMHYVYNGRGCRLVLMGDAAQLPPVGQSESPALNAKVLQGYGLTVYNLHLKAIARQAAQSGILYNATILRQVMESGVLCAPRLELKRFPDIDAITGEFLLETIGDCYDRDGMNETIVVTRSNKRATMFNLGIRNSLLYREEELVSGDMLLVSKNNYYWAADYEQMDFIANGDVVRVTRVWGDIERRYGLDFANVTVQFPDHGDLEMDAKIIVDCLVSDTPGLTPAQSESLYQGVLAQYSGDKRSRYREMKKDPYFNALQVKYAYAVTCHKAQGGQWRNVFVDMGSIMPDAFATLSFYRWLYTAITRARDRVYLINCPLESDLPGQDE</sequence>
<dbReference type="PANTHER" id="PTHR43788">
    <property type="entry name" value="DNA2/NAM7 HELICASE FAMILY MEMBER"/>
    <property type="match status" value="1"/>
</dbReference>
<dbReference type="AlphaFoldDB" id="A0A6L5X9I4"/>
<dbReference type="SUPFAM" id="SSF52540">
    <property type="entry name" value="P-loop containing nucleoside triphosphate hydrolases"/>
    <property type="match status" value="1"/>
</dbReference>
<dbReference type="InterPro" id="IPR050534">
    <property type="entry name" value="Coronavir_polyprotein_1ab"/>
</dbReference>
<keyword evidence="5" id="KW-1185">Reference proteome</keyword>
<dbReference type="Pfam" id="PF13604">
    <property type="entry name" value="AAA_30"/>
    <property type="match status" value="1"/>
</dbReference>
<dbReference type="PANTHER" id="PTHR43788:SF6">
    <property type="entry name" value="DNA HELICASE B"/>
    <property type="match status" value="1"/>
</dbReference>
<dbReference type="InterPro" id="IPR027417">
    <property type="entry name" value="P-loop_NTPase"/>
</dbReference>
<accession>A0A6L5X9I4</accession>
<comment type="caution">
    <text evidence="4">The sequence shown here is derived from an EMBL/GenBank/DDBJ whole genome shotgun (WGS) entry which is preliminary data.</text>
</comment>
<evidence type="ECO:0000256" key="1">
    <source>
        <dbReference type="ARBA" id="ARBA00022741"/>
    </source>
</evidence>
<proteinExistence type="predicted"/>